<dbReference type="Gene3D" id="3.90.1300.10">
    <property type="entry name" value="Amidase signature (AS) domain"/>
    <property type="match status" value="1"/>
</dbReference>
<dbReference type="InterPro" id="IPR036928">
    <property type="entry name" value="AS_sf"/>
</dbReference>
<name>B8KT66_9GAMM</name>
<dbReference type="InterPro" id="IPR000120">
    <property type="entry name" value="Amidase"/>
</dbReference>
<dbReference type="STRING" id="565045.NOR51B_2194"/>
<dbReference type="AlphaFoldDB" id="B8KT66"/>
<evidence type="ECO:0000256" key="1">
    <source>
        <dbReference type="SAM" id="MobiDB-lite"/>
    </source>
</evidence>
<feature type="region of interest" description="Disordered" evidence="1">
    <location>
        <begin position="1"/>
        <end position="24"/>
    </location>
</feature>
<dbReference type="Proteomes" id="UP000004699">
    <property type="component" value="Unassembled WGS sequence"/>
</dbReference>
<gene>
    <name evidence="3" type="primary">gatA</name>
    <name evidence="3" type="ORF">NOR51B_2194</name>
</gene>
<dbReference type="eggNOG" id="COG0154">
    <property type="taxonomic scope" value="Bacteria"/>
</dbReference>
<organism evidence="3 4">
    <name type="scientific">Luminiphilus syltensis NOR5-1B</name>
    <dbReference type="NCBI Taxonomy" id="565045"/>
    <lineage>
        <taxon>Bacteria</taxon>
        <taxon>Pseudomonadati</taxon>
        <taxon>Pseudomonadota</taxon>
        <taxon>Gammaproteobacteria</taxon>
        <taxon>Cellvibrionales</taxon>
        <taxon>Halieaceae</taxon>
        <taxon>Luminiphilus</taxon>
    </lineage>
</organism>
<evidence type="ECO:0000313" key="4">
    <source>
        <dbReference type="Proteomes" id="UP000004699"/>
    </source>
</evidence>
<dbReference type="NCBIfam" id="NF005686">
    <property type="entry name" value="PRK07486.1"/>
    <property type="match status" value="1"/>
</dbReference>
<dbReference type="PANTHER" id="PTHR11895:SF76">
    <property type="entry name" value="INDOLEACETAMIDE HYDROLASE"/>
    <property type="match status" value="1"/>
</dbReference>
<protein>
    <submittedName>
        <fullName evidence="3">Glutamyl-tRNA(Gln) amidotransferase subunit A</fullName>
    </submittedName>
</protein>
<dbReference type="InterPro" id="IPR023631">
    <property type="entry name" value="Amidase_dom"/>
</dbReference>
<dbReference type="HOGENOM" id="CLU_009600_0_4_6"/>
<evidence type="ECO:0000259" key="2">
    <source>
        <dbReference type="Pfam" id="PF01425"/>
    </source>
</evidence>
<accession>B8KT66</accession>
<dbReference type="EMBL" id="DS999411">
    <property type="protein sequence ID" value="EED36245.1"/>
    <property type="molecule type" value="Genomic_DNA"/>
</dbReference>
<evidence type="ECO:0000313" key="3">
    <source>
        <dbReference type="EMBL" id="EED36245.1"/>
    </source>
</evidence>
<keyword evidence="4" id="KW-1185">Reference proteome</keyword>
<dbReference type="SUPFAM" id="SSF75304">
    <property type="entry name" value="Amidase signature (AS) enzymes"/>
    <property type="match status" value="1"/>
</dbReference>
<dbReference type="OrthoDB" id="8872210at2"/>
<dbReference type="GO" id="GO:0016740">
    <property type="term" value="F:transferase activity"/>
    <property type="evidence" value="ECO:0007669"/>
    <property type="project" value="UniProtKB-KW"/>
</dbReference>
<feature type="domain" description="Amidase" evidence="2">
    <location>
        <begin position="51"/>
        <end position="473"/>
    </location>
</feature>
<keyword evidence="3" id="KW-0808">Transferase</keyword>
<dbReference type="PANTHER" id="PTHR11895">
    <property type="entry name" value="TRANSAMIDASE"/>
    <property type="match status" value="1"/>
</dbReference>
<sequence length="494" mass="52724">MEIATAGTKALKTDSPNSSLLADPANPVHRAVDIVEALNEQRLSAETLMAQSYATINRCNPSINAICTLIDQDAAMAMAREVDQQRALGMPLPPLAGLPIAIKDLAQTKGLRTTLGSPLFRDNIPDSDSLIVSRLKAAGALVIGKTNTPEMGAGSHTFNTVFGITRNPYNLDRSAGGSSGGAAAALRCGMLALADGSDMGGSLRNPAGFCNVVGLRPSMGRVPTWPQATSFFARMGIEGPMARTVEDCTLLLQHIAGPDPRDPLSLPQQHFSPDGLASDPSGVKIGFSRNPAGIPVERPVLRIFEDAVADFAQLGCDMEEIKLDQLDGAMTVFRTLRAAAYATLAGDLFKQFGEQMKPTLADNIKQGLALSADDIFDAETNRSVQFAALSQLFETLDFLVLPVAQVAPFPVEQEYPTAIEGEAMQDYIDWMAVCCMISPFGLPAASVPAGFDADGLPMGVQIVGRPGDDMGVLRLAYAFQQRTRYWQQQPPELK</sequence>
<reference evidence="4" key="1">
    <citation type="journal article" date="2013" name="BMC Microbiol.">
        <title>Taxonomy and evolution of bacteriochlorophyll a-containing members of the OM60/NOR5 clade of marine gammaproteobacteria: description of Luminiphilus syltensis gen. nov., sp. nov., reclassification of Haliea rubra as Pseudohaliea rubra gen. nov., comb. nov., and emendation of Chromatocurvus halotolerans.</title>
        <authorList>
            <person name="Spring S."/>
            <person name="Riedel T."/>
            <person name="Sproer C."/>
            <person name="Yan S."/>
            <person name="Harder J."/>
            <person name="Fuchs B.M."/>
        </authorList>
    </citation>
    <scope>NUCLEOTIDE SEQUENCE [LARGE SCALE GENOMIC DNA]</scope>
    <source>
        <strain evidence="4">NOR51-B</strain>
    </source>
</reference>
<proteinExistence type="predicted"/>
<dbReference type="Pfam" id="PF01425">
    <property type="entry name" value="Amidase"/>
    <property type="match status" value="1"/>
</dbReference>